<dbReference type="EMBL" id="BNBO01000040">
    <property type="protein sequence ID" value="GHH79022.1"/>
    <property type="molecule type" value="Genomic_DNA"/>
</dbReference>
<dbReference type="AlphaFoldDB" id="A0A919G6K0"/>
<dbReference type="RefSeq" id="WP_190213708.1">
    <property type="nucleotide sequence ID" value="NZ_BNBO01000040.1"/>
</dbReference>
<sequence>MSTTDERAAPAGLHKERMDLCGVYARMFETQAAANRTGPPAPTIPAPAADRAVAVLRPRAADGGPDLCAR</sequence>
<protein>
    <submittedName>
        <fullName evidence="1">Uncharacterized protein</fullName>
    </submittedName>
</protein>
<dbReference type="GeneID" id="95355964"/>
<accession>A0A919G6K0</accession>
<reference evidence="1" key="2">
    <citation type="submission" date="2020-09" db="EMBL/GenBank/DDBJ databases">
        <authorList>
            <person name="Sun Q."/>
            <person name="Ohkuma M."/>
        </authorList>
    </citation>
    <scope>NUCLEOTIDE SEQUENCE</scope>
    <source>
        <strain evidence="1">JCM 4646</strain>
    </source>
</reference>
<evidence type="ECO:0000313" key="2">
    <source>
        <dbReference type="Proteomes" id="UP000617734"/>
    </source>
</evidence>
<name>A0A919G6K0_9ACTN</name>
<dbReference type="Proteomes" id="UP000617734">
    <property type="component" value="Unassembled WGS sequence"/>
</dbReference>
<proteinExistence type="predicted"/>
<evidence type="ECO:0000313" key="1">
    <source>
        <dbReference type="EMBL" id="GHH79022.1"/>
    </source>
</evidence>
<gene>
    <name evidence="1" type="ORF">GCM10018781_56090</name>
</gene>
<comment type="caution">
    <text evidence="1">The sequence shown here is derived from an EMBL/GenBank/DDBJ whole genome shotgun (WGS) entry which is preliminary data.</text>
</comment>
<keyword evidence="2" id="KW-1185">Reference proteome</keyword>
<reference evidence="1" key="1">
    <citation type="journal article" date="2014" name="Int. J. Syst. Evol. Microbiol.">
        <title>Complete genome sequence of Corynebacterium casei LMG S-19264T (=DSM 44701T), isolated from a smear-ripened cheese.</title>
        <authorList>
            <consortium name="US DOE Joint Genome Institute (JGI-PGF)"/>
            <person name="Walter F."/>
            <person name="Albersmeier A."/>
            <person name="Kalinowski J."/>
            <person name="Ruckert C."/>
        </authorList>
    </citation>
    <scope>NUCLEOTIDE SEQUENCE</scope>
    <source>
        <strain evidence="1">JCM 4646</strain>
    </source>
</reference>
<organism evidence="1 2">
    <name type="scientific">Kitasatospora indigofera</name>
    <dbReference type="NCBI Taxonomy" id="67307"/>
    <lineage>
        <taxon>Bacteria</taxon>
        <taxon>Bacillati</taxon>
        <taxon>Actinomycetota</taxon>
        <taxon>Actinomycetes</taxon>
        <taxon>Kitasatosporales</taxon>
        <taxon>Streptomycetaceae</taxon>
        <taxon>Kitasatospora</taxon>
    </lineage>
</organism>